<gene>
    <name evidence="9" type="ORF">H696_04291</name>
</gene>
<dbReference type="InterPro" id="IPR034922">
    <property type="entry name" value="REX1-like_exo"/>
</dbReference>
<keyword evidence="4" id="KW-0378">Hydrolase</keyword>
<evidence type="ECO:0000256" key="7">
    <source>
        <dbReference type="SAM" id="MobiDB-lite"/>
    </source>
</evidence>
<dbReference type="GeneID" id="20529016"/>
<feature type="region of interest" description="Disordered" evidence="7">
    <location>
        <begin position="767"/>
        <end position="788"/>
    </location>
</feature>
<dbReference type="InterPro" id="IPR013520">
    <property type="entry name" value="Ribonucl_H"/>
</dbReference>
<feature type="compositionally biased region" description="Low complexity" evidence="7">
    <location>
        <begin position="241"/>
        <end position="261"/>
    </location>
</feature>
<sequence>MTGTIADPQVPAPGSANPEQSRKRAASDDSASDGMEQVSSRQIARKRKKLMKLAEPPSLTIHDQSRVYKMKDIRDLVLWTIGEGVNTPWVLIRQKHHIRRVVMAVATGLNLRDPQQQEALPVLRQLFGAPADFQAAGSTARPFACLDETASVECDQNPECAGAGTASGEGDKAAEAGASAAADDAQHQKRGWWVRTCAPGEKTRIYHSVSALLQCELTSEDKKARRAWALEQQAKQPGAGPALADDASPTTAASTDAAPASAAARDQVLNMMVLSKEILRANNYFLLDDISSADVVDAESPAAHRPPVGFGPGAPAPTSPLPAASLKPVPFVASAAAVADAGTEFDGPLTVREEDLIAIDCEMCMTEAGQELTRLSAVNHKLEVLVDILVKPYRPIIDYNTKFSGITEEILAPVTARLADARAALLKVMSPTTVLVGHSLENDLSALRLLHSRVIDTSVVYHHTRGPPFKAALRWLAERHLKMTIQTGTRSPDLPAPTAIPGGLAADGHDSVEDACATMKLVLLKAQRGFQYGLAKEETESLFRRLARVRCTQGVPLHLQAASPGGGRAPGRQSSVIDTPNSMPSHAIDGVTSPVPASGDDAVAAAAGRQAADHDFLFLRFSELERLQNSRIQRTGDETDAAQSDAGLGPTEADLAEDRAVIARLNRNIARVWNDLPPGTLFLFLTGQGDMTQVKRLLNRINGRKRLQQAMRNTPLTPAAFDAMTRDDLELQTLIDAARVGWCGLAVRDIGECTLLGIDGTGAAGAAKTPAAAGDVSAGTEPAAPATE</sequence>
<comment type="subcellular location">
    <subcellularLocation>
        <location evidence="1">Nucleus</location>
    </subcellularLocation>
</comment>
<comment type="similarity">
    <text evidence="2">Belongs to the REXO1/REXO3 family.</text>
</comment>
<dbReference type="STRING" id="691883.A0A058Z5S7"/>
<dbReference type="GO" id="GO:0010629">
    <property type="term" value="P:negative regulation of gene expression"/>
    <property type="evidence" value="ECO:0007669"/>
    <property type="project" value="UniProtKB-ARBA"/>
</dbReference>
<dbReference type="PANTHER" id="PTHR12801:SF115">
    <property type="entry name" value="FI18136P1-RELATED"/>
    <property type="match status" value="1"/>
</dbReference>
<dbReference type="eggNOG" id="KOG2248">
    <property type="taxonomic scope" value="Eukaryota"/>
</dbReference>
<evidence type="ECO:0000313" key="10">
    <source>
        <dbReference type="Proteomes" id="UP000030693"/>
    </source>
</evidence>
<dbReference type="Pfam" id="PF00929">
    <property type="entry name" value="RNase_T"/>
    <property type="match status" value="1"/>
</dbReference>
<name>A0A058Z5S7_FONAL</name>
<dbReference type="PANTHER" id="PTHR12801">
    <property type="entry name" value="RNA EXONUCLEASE REXO1 / RECO3 FAMILY MEMBER-RELATED"/>
    <property type="match status" value="1"/>
</dbReference>
<evidence type="ECO:0000256" key="1">
    <source>
        <dbReference type="ARBA" id="ARBA00004123"/>
    </source>
</evidence>
<dbReference type="InterPro" id="IPR036397">
    <property type="entry name" value="RNaseH_sf"/>
</dbReference>
<feature type="region of interest" description="Disordered" evidence="7">
    <location>
        <begin position="161"/>
        <end position="185"/>
    </location>
</feature>
<feature type="domain" description="Exonuclease" evidence="8">
    <location>
        <begin position="355"/>
        <end position="531"/>
    </location>
</feature>
<evidence type="ECO:0000256" key="3">
    <source>
        <dbReference type="ARBA" id="ARBA00022722"/>
    </source>
</evidence>
<dbReference type="GO" id="GO:0005634">
    <property type="term" value="C:nucleus"/>
    <property type="evidence" value="ECO:0007669"/>
    <property type="project" value="UniProtKB-SubCell"/>
</dbReference>
<dbReference type="CDD" id="cd06145">
    <property type="entry name" value="REX1_like"/>
    <property type="match status" value="1"/>
</dbReference>
<dbReference type="Proteomes" id="UP000030693">
    <property type="component" value="Unassembled WGS sequence"/>
</dbReference>
<keyword evidence="3" id="KW-0540">Nuclease</keyword>
<dbReference type="RefSeq" id="XP_009496443.1">
    <property type="nucleotide sequence ID" value="XM_009498168.1"/>
</dbReference>
<dbReference type="InterPro" id="IPR012337">
    <property type="entry name" value="RNaseH-like_sf"/>
</dbReference>
<proteinExistence type="inferred from homology"/>
<evidence type="ECO:0000256" key="4">
    <source>
        <dbReference type="ARBA" id="ARBA00022801"/>
    </source>
</evidence>
<dbReference type="InterPro" id="IPR047021">
    <property type="entry name" value="REXO1/3/4-like"/>
</dbReference>
<accession>A0A058Z5S7</accession>
<organism evidence="9">
    <name type="scientific">Fonticula alba</name>
    <name type="common">Slime mold</name>
    <dbReference type="NCBI Taxonomy" id="691883"/>
    <lineage>
        <taxon>Eukaryota</taxon>
        <taxon>Rotosphaerida</taxon>
        <taxon>Fonticulaceae</taxon>
        <taxon>Fonticula</taxon>
    </lineage>
</organism>
<feature type="region of interest" description="Disordered" evidence="7">
    <location>
        <begin position="631"/>
        <end position="650"/>
    </location>
</feature>
<dbReference type="SMART" id="SM00479">
    <property type="entry name" value="EXOIII"/>
    <property type="match status" value="1"/>
</dbReference>
<evidence type="ECO:0000313" key="9">
    <source>
        <dbReference type="EMBL" id="KCV68872.1"/>
    </source>
</evidence>
<dbReference type="EMBL" id="KB932207">
    <property type="protein sequence ID" value="KCV68872.1"/>
    <property type="molecule type" value="Genomic_DNA"/>
</dbReference>
<keyword evidence="6" id="KW-0539">Nucleus</keyword>
<evidence type="ECO:0000256" key="2">
    <source>
        <dbReference type="ARBA" id="ARBA00006357"/>
    </source>
</evidence>
<keyword evidence="10" id="KW-1185">Reference proteome</keyword>
<dbReference type="Gene3D" id="3.30.420.10">
    <property type="entry name" value="Ribonuclease H-like superfamily/Ribonuclease H"/>
    <property type="match status" value="1"/>
</dbReference>
<evidence type="ECO:0000256" key="5">
    <source>
        <dbReference type="ARBA" id="ARBA00022839"/>
    </source>
</evidence>
<evidence type="ECO:0000259" key="8">
    <source>
        <dbReference type="SMART" id="SM00479"/>
    </source>
</evidence>
<reference evidence="9" key="1">
    <citation type="submission" date="2013-04" db="EMBL/GenBank/DDBJ databases">
        <title>The Genome Sequence of Fonticula alba ATCC 38817.</title>
        <authorList>
            <consortium name="The Broad Institute Genomics Platform"/>
            <person name="Russ C."/>
            <person name="Cuomo C."/>
            <person name="Burger G."/>
            <person name="Gray M.W."/>
            <person name="Holland P.W.H."/>
            <person name="King N."/>
            <person name="Lang F.B.F."/>
            <person name="Roger A.J."/>
            <person name="Ruiz-Trillo I."/>
            <person name="Brown M."/>
            <person name="Walker B."/>
            <person name="Young S."/>
            <person name="Zeng Q."/>
            <person name="Gargeya S."/>
            <person name="Fitzgerald M."/>
            <person name="Haas B."/>
            <person name="Abouelleil A."/>
            <person name="Allen A.W."/>
            <person name="Alvarado L."/>
            <person name="Arachchi H.M."/>
            <person name="Berlin A.M."/>
            <person name="Chapman S.B."/>
            <person name="Gainer-Dewar J."/>
            <person name="Goldberg J."/>
            <person name="Griggs A."/>
            <person name="Gujja S."/>
            <person name="Hansen M."/>
            <person name="Howarth C."/>
            <person name="Imamovic A."/>
            <person name="Ireland A."/>
            <person name="Larimer J."/>
            <person name="McCowan C."/>
            <person name="Murphy C."/>
            <person name="Pearson M."/>
            <person name="Poon T.W."/>
            <person name="Priest M."/>
            <person name="Roberts A."/>
            <person name="Saif S."/>
            <person name="Shea T."/>
            <person name="Sisk P."/>
            <person name="Sykes S."/>
            <person name="Wortman J."/>
            <person name="Nusbaum C."/>
            <person name="Birren B."/>
        </authorList>
    </citation>
    <scope>NUCLEOTIDE SEQUENCE [LARGE SCALE GENOMIC DNA]</scope>
    <source>
        <strain evidence="9">ATCC 38817</strain>
    </source>
</reference>
<dbReference type="AlphaFoldDB" id="A0A058Z5S7"/>
<dbReference type="OrthoDB" id="206335at2759"/>
<dbReference type="FunFam" id="3.30.420.10:FF:000031">
    <property type="entry name" value="RNA exonuclease 1"/>
    <property type="match status" value="1"/>
</dbReference>
<dbReference type="GO" id="GO:0004527">
    <property type="term" value="F:exonuclease activity"/>
    <property type="evidence" value="ECO:0007669"/>
    <property type="project" value="UniProtKB-KW"/>
</dbReference>
<dbReference type="SUPFAM" id="SSF53098">
    <property type="entry name" value="Ribonuclease H-like"/>
    <property type="match status" value="1"/>
</dbReference>
<feature type="region of interest" description="Disordered" evidence="7">
    <location>
        <begin position="232"/>
        <end position="261"/>
    </location>
</feature>
<dbReference type="GO" id="GO:0003676">
    <property type="term" value="F:nucleic acid binding"/>
    <property type="evidence" value="ECO:0007669"/>
    <property type="project" value="InterPro"/>
</dbReference>
<keyword evidence="5" id="KW-0269">Exonuclease</keyword>
<feature type="region of interest" description="Disordered" evidence="7">
    <location>
        <begin position="1"/>
        <end position="43"/>
    </location>
</feature>
<evidence type="ECO:0000256" key="6">
    <source>
        <dbReference type="ARBA" id="ARBA00023242"/>
    </source>
</evidence>
<protein>
    <recommendedName>
        <fullName evidence="8">Exonuclease domain-containing protein</fullName>
    </recommendedName>
</protein>